<feature type="region of interest" description="Disordered" evidence="1">
    <location>
        <begin position="382"/>
        <end position="426"/>
    </location>
</feature>
<organism evidence="2 3">
    <name type="scientific">Exophiala xenobiotica</name>
    <dbReference type="NCBI Taxonomy" id="348802"/>
    <lineage>
        <taxon>Eukaryota</taxon>
        <taxon>Fungi</taxon>
        <taxon>Dikarya</taxon>
        <taxon>Ascomycota</taxon>
        <taxon>Pezizomycotina</taxon>
        <taxon>Eurotiomycetes</taxon>
        <taxon>Chaetothyriomycetidae</taxon>
        <taxon>Chaetothyriales</taxon>
        <taxon>Herpotrichiellaceae</taxon>
        <taxon>Exophiala</taxon>
    </lineage>
</organism>
<feature type="compositionally biased region" description="Polar residues" evidence="1">
    <location>
        <begin position="317"/>
        <end position="327"/>
    </location>
</feature>
<feature type="compositionally biased region" description="Basic and acidic residues" evidence="1">
    <location>
        <begin position="8"/>
        <end position="23"/>
    </location>
</feature>
<accession>A0A0D2EDH4</accession>
<protein>
    <submittedName>
        <fullName evidence="2">Uncharacterized protein</fullName>
    </submittedName>
</protein>
<evidence type="ECO:0000313" key="2">
    <source>
        <dbReference type="EMBL" id="KIW52740.1"/>
    </source>
</evidence>
<dbReference type="Proteomes" id="UP000054342">
    <property type="component" value="Unassembled WGS sequence"/>
</dbReference>
<dbReference type="GeneID" id="25330271"/>
<evidence type="ECO:0000313" key="3">
    <source>
        <dbReference type="Proteomes" id="UP000054342"/>
    </source>
</evidence>
<dbReference type="STRING" id="348802.A0A0D2EDH4"/>
<dbReference type="EMBL" id="KN847321">
    <property type="protein sequence ID" value="KIW52740.1"/>
    <property type="molecule type" value="Genomic_DNA"/>
</dbReference>
<dbReference type="AlphaFoldDB" id="A0A0D2EDH4"/>
<feature type="compositionally biased region" description="Low complexity" evidence="1">
    <location>
        <begin position="330"/>
        <end position="350"/>
    </location>
</feature>
<dbReference type="HOGENOM" id="CLU_562572_0_0_1"/>
<keyword evidence="3" id="KW-1185">Reference proteome</keyword>
<feature type="compositionally biased region" description="Polar residues" evidence="1">
    <location>
        <begin position="147"/>
        <end position="157"/>
    </location>
</feature>
<name>A0A0D2EDH4_9EURO</name>
<sequence length="426" mass="46918">MRNWRKNNQFEKRAAEARAERGEMILAGRTSDDIPFGIRALAEDPDVEGVWNSRTHTPLHGHTPQPDRPVASLHPASQPKRDPPASSIEQPATAHNGLNSPNELEPLANSIARPDGSSTPRTRSKKFVINYQGPYSRSDAAELDPGRNSNTTEPRLSISPSKMYLHPITDRPPLNGRKFVIGNGRKTIYGPHRREAQSEANPLERMEAHRRFHAAESGQLLPRSRRRHTDLALTTALAPSASDSEDSDSSSQYMSWPRGTANINLGKQLSRMAERMEGPKPVPFRAFVESLPTTKPPPSAWTGKTQARVDAKLPASSKGSDTASKVSMHTPKSSISSATTAPTSPTDSVSIANTRTRKINDGFEVLPAGALEKGPKVKEFGLWPENHNVSKKPKKLQKRSRSNSGSRRSSMESRRFSGESFRLPVF</sequence>
<dbReference type="RefSeq" id="XP_013313324.1">
    <property type="nucleotide sequence ID" value="XM_013457870.1"/>
</dbReference>
<gene>
    <name evidence="2" type="ORF">PV05_08363</name>
</gene>
<feature type="region of interest" description="Disordered" evidence="1">
    <location>
        <begin position="1"/>
        <end position="31"/>
    </location>
</feature>
<feature type="compositionally biased region" description="Basic residues" evidence="1">
    <location>
        <begin position="389"/>
        <end position="401"/>
    </location>
</feature>
<feature type="region of interest" description="Disordered" evidence="1">
    <location>
        <begin position="290"/>
        <end position="355"/>
    </location>
</feature>
<feature type="region of interest" description="Disordered" evidence="1">
    <location>
        <begin position="235"/>
        <end position="259"/>
    </location>
</feature>
<feature type="region of interest" description="Disordered" evidence="1">
    <location>
        <begin position="49"/>
        <end position="157"/>
    </location>
</feature>
<proteinExistence type="predicted"/>
<dbReference type="OrthoDB" id="5426165at2759"/>
<evidence type="ECO:0000256" key="1">
    <source>
        <dbReference type="SAM" id="MobiDB-lite"/>
    </source>
</evidence>
<reference evidence="2 3" key="1">
    <citation type="submission" date="2015-01" db="EMBL/GenBank/DDBJ databases">
        <title>The Genome Sequence of Exophiala xenobiotica CBS118157.</title>
        <authorList>
            <consortium name="The Broad Institute Genomics Platform"/>
            <person name="Cuomo C."/>
            <person name="de Hoog S."/>
            <person name="Gorbushina A."/>
            <person name="Stielow B."/>
            <person name="Teixiera M."/>
            <person name="Abouelleil A."/>
            <person name="Chapman S.B."/>
            <person name="Priest M."/>
            <person name="Young S.K."/>
            <person name="Wortman J."/>
            <person name="Nusbaum C."/>
            <person name="Birren B."/>
        </authorList>
    </citation>
    <scope>NUCLEOTIDE SEQUENCE [LARGE SCALE GENOMIC DNA]</scope>
    <source>
        <strain evidence="2 3">CBS 118157</strain>
    </source>
</reference>